<protein>
    <submittedName>
        <fullName evidence="1">Uncharacterized protein</fullName>
    </submittedName>
</protein>
<organism evidence="1">
    <name type="scientific">marine sediment metagenome</name>
    <dbReference type="NCBI Taxonomy" id="412755"/>
    <lineage>
        <taxon>unclassified sequences</taxon>
        <taxon>metagenomes</taxon>
        <taxon>ecological metagenomes</taxon>
    </lineage>
</organism>
<proteinExistence type="predicted"/>
<reference evidence="1" key="1">
    <citation type="journal article" date="2015" name="Nature">
        <title>Complex archaea that bridge the gap between prokaryotes and eukaryotes.</title>
        <authorList>
            <person name="Spang A."/>
            <person name="Saw J.H."/>
            <person name="Jorgensen S.L."/>
            <person name="Zaremba-Niedzwiedzka K."/>
            <person name="Martijn J."/>
            <person name="Lind A.E."/>
            <person name="van Eijk R."/>
            <person name="Schleper C."/>
            <person name="Guy L."/>
            <person name="Ettema T.J."/>
        </authorList>
    </citation>
    <scope>NUCLEOTIDE SEQUENCE</scope>
</reference>
<sequence length="154" mass="17621">MEPKEEGEPLPKEYQVITKQEKTRKSEIELAGQQVMDHLMELGRTSDMSYSAMAKRINELYALKLTPRQIMHFFKTNGEMLLRLAEEQKSLSKIRADLYLEHSGVLVKDIKVLDDQIGKLIDDDGDGAMLDADKRARAVSDIIDKKGRLLIRYA</sequence>
<gene>
    <name evidence="1" type="ORF">LCGC14_2998260</name>
</gene>
<evidence type="ECO:0000313" key="1">
    <source>
        <dbReference type="EMBL" id="KKK63043.1"/>
    </source>
</evidence>
<accession>A0A0F8X281</accession>
<dbReference type="EMBL" id="LAZR01061704">
    <property type="protein sequence ID" value="KKK63043.1"/>
    <property type="molecule type" value="Genomic_DNA"/>
</dbReference>
<name>A0A0F8X281_9ZZZZ</name>
<feature type="non-terminal residue" evidence="1">
    <location>
        <position position="154"/>
    </location>
</feature>
<comment type="caution">
    <text evidence="1">The sequence shown here is derived from an EMBL/GenBank/DDBJ whole genome shotgun (WGS) entry which is preliminary data.</text>
</comment>
<dbReference type="AlphaFoldDB" id="A0A0F8X281"/>